<sequence>MVLNLSGRYKLGTDVSCENFDGEYVVLNLATGHYFSVSRSGSTLLDGLVRGFDFAEMIETLAAARPAMRDEIGAFAAQIAGYAIVIPDLEASAQPLAADWIRAAHEASDPMLLEVFDDIADLITADPIHDTDEAAGWPIKKEA</sequence>
<reference evidence="1 2" key="1">
    <citation type="submission" date="2020-07" db="EMBL/GenBank/DDBJ databases">
        <title>Definition of the novel symbiovar canariense within Mesorhizobium novociceri, a new species of genus Mesorhizobium nodulating Cicer canariense in the Caldera de Taburiente National Park (La Palma, Canary Islands).</title>
        <authorList>
            <person name="Leon-Barrios M."/>
            <person name="Perez-Yepez J."/>
            <person name="Flores-Felix J.D."/>
            <person name="Ramirez-Baena M.H."/>
            <person name="Pulido-Suarez L."/>
            <person name="Igual J.M."/>
            <person name="Velazquez E."/>
            <person name="Peix A."/>
        </authorList>
    </citation>
    <scope>NUCLEOTIDE SEQUENCE [LARGE SCALE GENOMIC DNA]</scope>
    <source>
        <strain evidence="1 2">CCANP35</strain>
    </source>
</reference>
<evidence type="ECO:0000313" key="2">
    <source>
        <dbReference type="Proteomes" id="UP000558284"/>
    </source>
</evidence>
<proteinExistence type="predicted"/>
<evidence type="ECO:0000313" key="1">
    <source>
        <dbReference type="EMBL" id="MBA1142505.1"/>
    </source>
</evidence>
<gene>
    <name evidence="1" type="ORF">H0241_19985</name>
</gene>
<protein>
    <recommendedName>
        <fullName evidence="3">PqqD family protein</fullName>
    </recommendedName>
</protein>
<keyword evidence="2" id="KW-1185">Reference proteome</keyword>
<organism evidence="1 2">
    <name type="scientific">Mesorhizobium neociceri</name>
    <dbReference type="NCBI Taxonomy" id="1307853"/>
    <lineage>
        <taxon>Bacteria</taxon>
        <taxon>Pseudomonadati</taxon>
        <taxon>Pseudomonadota</taxon>
        <taxon>Alphaproteobacteria</taxon>
        <taxon>Hyphomicrobiales</taxon>
        <taxon>Phyllobacteriaceae</taxon>
        <taxon>Mesorhizobium</taxon>
    </lineage>
</organism>
<dbReference type="AlphaFoldDB" id="A0A838B7T7"/>
<name>A0A838B7T7_9HYPH</name>
<dbReference type="EMBL" id="JACDTY010000010">
    <property type="protein sequence ID" value="MBA1142505.1"/>
    <property type="molecule type" value="Genomic_DNA"/>
</dbReference>
<dbReference type="Proteomes" id="UP000558284">
    <property type="component" value="Unassembled WGS sequence"/>
</dbReference>
<dbReference type="RefSeq" id="WP_181059375.1">
    <property type="nucleotide sequence ID" value="NZ_JACDTY010000010.1"/>
</dbReference>
<evidence type="ECO:0008006" key="3">
    <source>
        <dbReference type="Google" id="ProtNLM"/>
    </source>
</evidence>
<accession>A0A838B7T7</accession>
<comment type="caution">
    <text evidence="1">The sequence shown here is derived from an EMBL/GenBank/DDBJ whole genome shotgun (WGS) entry which is preliminary data.</text>
</comment>